<evidence type="ECO:0000313" key="2">
    <source>
        <dbReference type="EMBL" id="EMP26170.1"/>
    </source>
</evidence>
<organism evidence="2 3">
    <name type="scientific">Chelonia mydas</name>
    <name type="common">Green sea-turtle</name>
    <name type="synonym">Chelonia agassizi</name>
    <dbReference type="NCBI Taxonomy" id="8469"/>
    <lineage>
        <taxon>Eukaryota</taxon>
        <taxon>Metazoa</taxon>
        <taxon>Chordata</taxon>
        <taxon>Craniata</taxon>
        <taxon>Vertebrata</taxon>
        <taxon>Euteleostomi</taxon>
        <taxon>Archelosauria</taxon>
        <taxon>Testudinata</taxon>
        <taxon>Testudines</taxon>
        <taxon>Cryptodira</taxon>
        <taxon>Durocryptodira</taxon>
        <taxon>Americhelydia</taxon>
        <taxon>Chelonioidea</taxon>
        <taxon>Cheloniidae</taxon>
        <taxon>Chelonia</taxon>
    </lineage>
</organism>
<proteinExistence type="predicted"/>
<dbReference type="EMBL" id="KB582773">
    <property type="protein sequence ID" value="EMP26170.1"/>
    <property type="molecule type" value="Genomic_DNA"/>
</dbReference>
<reference evidence="3" key="1">
    <citation type="journal article" date="2013" name="Nat. Genet.">
        <title>The draft genomes of soft-shell turtle and green sea turtle yield insights into the development and evolution of the turtle-specific body plan.</title>
        <authorList>
            <person name="Wang Z."/>
            <person name="Pascual-Anaya J."/>
            <person name="Zadissa A."/>
            <person name="Li W."/>
            <person name="Niimura Y."/>
            <person name="Huang Z."/>
            <person name="Li C."/>
            <person name="White S."/>
            <person name="Xiong Z."/>
            <person name="Fang D."/>
            <person name="Wang B."/>
            <person name="Ming Y."/>
            <person name="Chen Y."/>
            <person name="Zheng Y."/>
            <person name="Kuraku S."/>
            <person name="Pignatelli M."/>
            <person name="Herrero J."/>
            <person name="Beal K."/>
            <person name="Nozawa M."/>
            <person name="Li Q."/>
            <person name="Wang J."/>
            <person name="Zhang H."/>
            <person name="Yu L."/>
            <person name="Shigenobu S."/>
            <person name="Wang J."/>
            <person name="Liu J."/>
            <person name="Flicek P."/>
            <person name="Searle S."/>
            <person name="Wang J."/>
            <person name="Kuratani S."/>
            <person name="Yin Y."/>
            <person name="Aken B."/>
            <person name="Zhang G."/>
            <person name="Irie N."/>
        </authorList>
    </citation>
    <scope>NUCLEOTIDE SEQUENCE [LARGE SCALE GENOMIC DNA]</scope>
</reference>
<feature type="region of interest" description="Disordered" evidence="1">
    <location>
        <begin position="1"/>
        <end position="74"/>
    </location>
</feature>
<evidence type="ECO:0000313" key="3">
    <source>
        <dbReference type="Proteomes" id="UP000031443"/>
    </source>
</evidence>
<dbReference type="Proteomes" id="UP000031443">
    <property type="component" value="Unassembled WGS sequence"/>
</dbReference>
<gene>
    <name evidence="2" type="ORF">UY3_16756</name>
</gene>
<keyword evidence="3" id="KW-1185">Reference proteome</keyword>
<evidence type="ECO:0000256" key="1">
    <source>
        <dbReference type="SAM" id="MobiDB-lite"/>
    </source>
</evidence>
<protein>
    <submittedName>
        <fullName evidence="2">Uncharacterized protein</fullName>
    </submittedName>
</protein>
<dbReference type="AlphaFoldDB" id="M7ATB1"/>
<accession>M7ATB1</accession>
<sequence length="236" mass="25240">MPAPCAGPEHPLTPLQQTVGGGRESSTTIRIRRRPVRSLEEGTLSKPSSNATDVHSGPAMTPDDLSSKAEAQMSQGSARWREELWLGVTSGLVFHRESGAWLPQGPFEKTSGNGLMPELLQALCIAQQWVLALPHGLCPSRPLSSRPPVESVNPMGGLPEISYKHQEEKQSPLAAEKGWLLTELCNFCCESGQTPGEDLIPLVQFTAGNAGEATAQGPVEISSLESHLEIHSPPGD</sequence>
<name>M7ATB1_CHEMY</name>